<proteinExistence type="predicted"/>
<dbReference type="InterPro" id="IPR016181">
    <property type="entry name" value="Acyl_CoA_acyltransferase"/>
</dbReference>
<dbReference type="PROSITE" id="PS51186">
    <property type="entry name" value="GNAT"/>
    <property type="match status" value="1"/>
</dbReference>
<dbReference type="Pfam" id="PF00583">
    <property type="entry name" value="Acetyltransf_1"/>
    <property type="match status" value="1"/>
</dbReference>
<evidence type="ECO:0000313" key="5">
    <source>
        <dbReference type="Proteomes" id="UP001597237"/>
    </source>
</evidence>
<sequence length="140" mass="14979">MNVRILTSRDASVLDRVADDVFDGPVVPSLAAEFLADPRHYICVAIEDGLVVGFASAVRYVHPDKPSALWINEVGVSPRFQRRGVGKAVMSHLLAHAGAEGCREAWVLTDRDNGAARALYRSVGGSESDAGVMVTFALEA</sequence>
<comment type="caution">
    <text evidence="4">The sequence shown here is derived from an EMBL/GenBank/DDBJ whole genome shotgun (WGS) entry which is preliminary data.</text>
</comment>
<evidence type="ECO:0000259" key="3">
    <source>
        <dbReference type="PROSITE" id="PS51186"/>
    </source>
</evidence>
<dbReference type="InterPro" id="IPR050832">
    <property type="entry name" value="Bact_Acetyltransf"/>
</dbReference>
<keyword evidence="5" id="KW-1185">Reference proteome</keyword>
<keyword evidence="1 4" id="KW-0808">Transferase</keyword>
<gene>
    <name evidence="4" type="ORF">ACFSC0_00375</name>
</gene>
<dbReference type="Gene3D" id="3.40.630.30">
    <property type="match status" value="1"/>
</dbReference>
<evidence type="ECO:0000256" key="2">
    <source>
        <dbReference type="ARBA" id="ARBA00023315"/>
    </source>
</evidence>
<keyword evidence="2 4" id="KW-0012">Acyltransferase</keyword>
<dbReference type="CDD" id="cd04301">
    <property type="entry name" value="NAT_SF"/>
    <property type="match status" value="1"/>
</dbReference>
<name>A0ABW4MZI5_9CAUL</name>
<protein>
    <submittedName>
        <fullName evidence="4">GNAT family N-acetyltransferase</fullName>
        <ecNumber evidence="4">2.3.-.-</ecNumber>
    </submittedName>
</protein>
<reference evidence="5" key="1">
    <citation type="journal article" date="2019" name="Int. J. Syst. Evol. Microbiol.">
        <title>The Global Catalogue of Microorganisms (GCM) 10K type strain sequencing project: providing services to taxonomists for standard genome sequencing and annotation.</title>
        <authorList>
            <consortium name="The Broad Institute Genomics Platform"/>
            <consortium name="The Broad Institute Genome Sequencing Center for Infectious Disease"/>
            <person name="Wu L."/>
            <person name="Ma J."/>
        </authorList>
    </citation>
    <scope>NUCLEOTIDE SEQUENCE [LARGE SCALE GENOMIC DNA]</scope>
    <source>
        <strain evidence="5">DFY28</strain>
    </source>
</reference>
<accession>A0ABW4MZI5</accession>
<feature type="domain" description="N-acetyltransferase" evidence="3">
    <location>
        <begin position="1"/>
        <end position="140"/>
    </location>
</feature>
<dbReference type="GO" id="GO:0016746">
    <property type="term" value="F:acyltransferase activity"/>
    <property type="evidence" value="ECO:0007669"/>
    <property type="project" value="UniProtKB-KW"/>
</dbReference>
<dbReference type="EMBL" id="JBHUEY010000001">
    <property type="protein sequence ID" value="MFD1781835.1"/>
    <property type="molecule type" value="Genomic_DNA"/>
</dbReference>
<dbReference type="EC" id="2.3.-.-" evidence="4"/>
<dbReference type="SUPFAM" id="SSF55729">
    <property type="entry name" value="Acyl-CoA N-acyltransferases (Nat)"/>
    <property type="match status" value="1"/>
</dbReference>
<evidence type="ECO:0000256" key="1">
    <source>
        <dbReference type="ARBA" id="ARBA00022679"/>
    </source>
</evidence>
<evidence type="ECO:0000313" key="4">
    <source>
        <dbReference type="EMBL" id="MFD1781835.1"/>
    </source>
</evidence>
<dbReference type="Proteomes" id="UP001597237">
    <property type="component" value="Unassembled WGS sequence"/>
</dbReference>
<dbReference type="PANTHER" id="PTHR43877">
    <property type="entry name" value="AMINOALKYLPHOSPHONATE N-ACETYLTRANSFERASE-RELATED-RELATED"/>
    <property type="match status" value="1"/>
</dbReference>
<dbReference type="InterPro" id="IPR000182">
    <property type="entry name" value="GNAT_dom"/>
</dbReference>
<dbReference type="RefSeq" id="WP_377281332.1">
    <property type="nucleotide sequence ID" value="NZ_JBHRSI010000003.1"/>
</dbReference>
<organism evidence="4 5">
    <name type="scientific">Phenylobacterium terrae</name>
    <dbReference type="NCBI Taxonomy" id="2665495"/>
    <lineage>
        <taxon>Bacteria</taxon>
        <taxon>Pseudomonadati</taxon>
        <taxon>Pseudomonadota</taxon>
        <taxon>Alphaproteobacteria</taxon>
        <taxon>Caulobacterales</taxon>
        <taxon>Caulobacteraceae</taxon>
        <taxon>Phenylobacterium</taxon>
    </lineage>
</organism>